<protein>
    <submittedName>
        <fullName evidence="7">ABC-type enterochelin transport system, ATPase component</fullName>
        <ecNumber evidence="7">3.6.3.34</ecNumber>
    </submittedName>
</protein>
<dbReference type="OrthoDB" id="9805601at2"/>
<accession>A9D8L8</accession>
<reference evidence="7 8" key="2">
    <citation type="submission" date="2012-06" db="EMBL/GenBank/DDBJ databases">
        <authorList>
            <person name="Fiebig A."/>
        </authorList>
    </citation>
    <scope>NUCLEOTIDE SEQUENCE [LARGE SCALE GENOMIC DNA]</scope>
    <source>
        <strain evidence="7 8">DFL-43</strain>
    </source>
</reference>
<dbReference type="Proteomes" id="UP000004291">
    <property type="component" value="Chromosome"/>
</dbReference>
<dbReference type="InterPro" id="IPR027417">
    <property type="entry name" value="P-loop_NTPase"/>
</dbReference>
<comment type="caution">
    <text evidence="7">The sequence shown here is derived from an EMBL/GenBank/DDBJ whole genome shotgun (WGS) entry which is preliminary data.</text>
</comment>
<sequence>MSDKDNSIASRLRVGELVQFGRYPHHQGRPTGKDHDEVGQALKTFDLWDIRGKFVDTLSGGERQRVRAAMCFAQGTGYMLLDEPLNNLDIFYARELMRTLRQVADTTGRSIIIVLHDLNHAAVHADRIVGMREGKIVADGSSEDVMRPEVLETLFGFRIDVQLIAGKPISLHFI</sequence>
<keyword evidence="7" id="KW-0378">Hydrolase</keyword>
<feature type="domain" description="ABC transporter" evidence="6">
    <location>
        <begin position="10"/>
        <end position="86"/>
    </location>
</feature>
<name>A9D8L8_HOEPD</name>
<dbReference type="Gene3D" id="3.40.50.300">
    <property type="entry name" value="P-loop containing nucleotide triphosphate hydrolases"/>
    <property type="match status" value="1"/>
</dbReference>
<organism evidence="7 8">
    <name type="scientific">Hoeflea phototrophica (strain DSM 17068 / NCIMB 14078 / DFL-43)</name>
    <dbReference type="NCBI Taxonomy" id="411684"/>
    <lineage>
        <taxon>Bacteria</taxon>
        <taxon>Pseudomonadati</taxon>
        <taxon>Pseudomonadota</taxon>
        <taxon>Alphaproteobacteria</taxon>
        <taxon>Hyphomicrobiales</taxon>
        <taxon>Rhizobiaceae</taxon>
        <taxon>Hoeflea</taxon>
    </lineage>
</organism>
<evidence type="ECO:0000256" key="1">
    <source>
        <dbReference type="ARBA" id="ARBA00004202"/>
    </source>
</evidence>
<reference evidence="7 8" key="1">
    <citation type="submission" date="2007-10" db="EMBL/GenBank/DDBJ databases">
        <authorList>
            <person name="Wagner-Dobler I."/>
            <person name="Ferriera S."/>
            <person name="Johnson J."/>
            <person name="Kravitz S."/>
            <person name="Beeson K."/>
            <person name="Sutton G."/>
            <person name="Rogers Y.-H."/>
            <person name="Friedman R."/>
            <person name="Frazier M."/>
            <person name="Venter J.C."/>
        </authorList>
    </citation>
    <scope>NUCLEOTIDE SEQUENCE [LARGE SCALE GENOMIC DNA]</scope>
    <source>
        <strain evidence="7 8">DFL-43</strain>
    </source>
</reference>
<keyword evidence="2" id="KW-0813">Transport</keyword>
<keyword evidence="3" id="KW-1003">Cell membrane</keyword>
<dbReference type="GO" id="GO:0006811">
    <property type="term" value="P:monoatomic ion transport"/>
    <property type="evidence" value="ECO:0007669"/>
    <property type="project" value="UniProtKB-KW"/>
</dbReference>
<comment type="subcellular location">
    <subcellularLocation>
        <location evidence="1">Cell membrane</location>
        <topology evidence="1">Peripheral membrane protein</topology>
    </subcellularLocation>
</comment>
<dbReference type="HOGENOM" id="CLU_000604_1_11_5"/>
<dbReference type="RefSeq" id="WP_007197261.1">
    <property type="nucleotide sequence ID" value="NZ_CM002917.1"/>
</dbReference>
<dbReference type="InterPro" id="IPR003439">
    <property type="entry name" value="ABC_transporter-like_ATP-bd"/>
</dbReference>
<proteinExistence type="predicted"/>
<dbReference type="PANTHER" id="PTHR42771:SF3">
    <property type="entry name" value="PETROBACTIN IMPORT ATP-BINDING PROTEIN YCLP"/>
    <property type="match status" value="1"/>
</dbReference>
<dbReference type="STRING" id="411684.HPDFL43_07389"/>
<dbReference type="PANTHER" id="PTHR42771">
    <property type="entry name" value="IRON(3+)-HYDROXAMATE IMPORT ATP-BINDING PROTEIN FHUC"/>
    <property type="match status" value="1"/>
</dbReference>
<keyword evidence="5" id="KW-0472">Membrane</keyword>
<keyword evidence="8" id="KW-1185">Reference proteome</keyword>
<dbReference type="SUPFAM" id="SSF52540">
    <property type="entry name" value="P-loop containing nucleoside triphosphate hydrolases"/>
    <property type="match status" value="1"/>
</dbReference>
<evidence type="ECO:0000259" key="6">
    <source>
        <dbReference type="Pfam" id="PF00005"/>
    </source>
</evidence>
<dbReference type="EC" id="3.6.3.34" evidence="7"/>
<dbReference type="AlphaFoldDB" id="A9D8L8"/>
<evidence type="ECO:0000256" key="2">
    <source>
        <dbReference type="ARBA" id="ARBA00022448"/>
    </source>
</evidence>
<dbReference type="eggNOG" id="COG4604">
    <property type="taxonomic scope" value="Bacteria"/>
</dbReference>
<evidence type="ECO:0000256" key="5">
    <source>
        <dbReference type="ARBA" id="ARBA00023136"/>
    </source>
</evidence>
<gene>
    <name evidence="7" type="ORF">HPDFL43_07389</name>
</gene>
<dbReference type="GO" id="GO:0005886">
    <property type="term" value="C:plasma membrane"/>
    <property type="evidence" value="ECO:0007669"/>
    <property type="project" value="UniProtKB-SubCell"/>
</dbReference>
<dbReference type="InterPro" id="IPR051535">
    <property type="entry name" value="Siderophore_ABC-ATPase"/>
</dbReference>
<dbReference type="GO" id="GO:0016887">
    <property type="term" value="F:ATP hydrolysis activity"/>
    <property type="evidence" value="ECO:0007669"/>
    <property type="project" value="InterPro"/>
</dbReference>
<evidence type="ECO:0000256" key="4">
    <source>
        <dbReference type="ARBA" id="ARBA00023065"/>
    </source>
</evidence>
<evidence type="ECO:0000313" key="7">
    <source>
        <dbReference type="EMBL" id="EDQ32753.1"/>
    </source>
</evidence>
<dbReference type="Pfam" id="PF00005">
    <property type="entry name" value="ABC_tran"/>
    <property type="match status" value="1"/>
</dbReference>
<dbReference type="EMBL" id="ABIA03000002">
    <property type="protein sequence ID" value="EDQ32753.1"/>
    <property type="molecule type" value="Genomic_DNA"/>
</dbReference>
<keyword evidence="4" id="KW-0406">Ion transport</keyword>
<evidence type="ECO:0000313" key="8">
    <source>
        <dbReference type="Proteomes" id="UP000004291"/>
    </source>
</evidence>
<evidence type="ECO:0000256" key="3">
    <source>
        <dbReference type="ARBA" id="ARBA00022475"/>
    </source>
</evidence>
<dbReference type="GO" id="GO:0005524">
    <property type="term" value="F:ATP binding"/>
    <property type="evidence" value="ECO:0007669"/>
    <property type="project" value="InterPro"/>
</dbReference>